<evidence type="ECO:0000256" key="1">
    <source>
        <dbReference type="HAMAP-Rule" id="MF_01375"/>
    </source>
</evidence>
<dbReference type="GO" id="GO:0006281">
    <property type="term" value="P:DNA repair"/>
    <property type="evidence" value="ECO:0007669"/>
    <property type="project" value="TreeGrafter"/>
</dbReference>
<reference evidence="2" key="1">
    <citation type="submission" date="2020-10" db="EMBL/GenBank/DDBJ databases">
        <authorList>
            <person name="Gilroy R."/>
        </authorList>
    </citation>
    <scope>NUCLEOTIDE SEQUENCE</scope>
    <source>
        <strain evidence="2">CHK180-2868</strain>
    </source>
</reference>
<feature type="binding site" evidence="1">
    <location>
        <position position="14"/>
    </location>
    <ligand>
        <name>Mg(2+)</name>
        <dbReference type="ChEBI" id="CHEBI:18420"/>
    </ligand>
</feature>
<dbReference type="SFLD" id="SFLDG01129">
    <property type="entry name" value="C1.5:_HAD__Beta-PGM__Phosphata"/>
    <property type="match status" value="1"/>
</dbReference>
<dbReference type="InterPro" id="IPR023198">
    <property type="entry name" value="PGP-like_dom2"/>
</dbReference>
<organism evidence="2 3">
    <name type="scientific">Candidatus Copromonas faecavium</name>
    <name type="common">nom. illeg.</name>
    <dbReference type="NCBI Taxonomy" id="2840740"/>
    <lineage>
        <taxon>Bacteria</taxon>
        <taxon>Bacillati</taxon>
        <taxon>Bacillota</taxon>
        <taxon>Clostridia</taxon>
        <taxon>Lachnospirales</taxon>
        <taxon>Lachnospiraceae</taxon>
        <taxon>Candidatus Copromonas (nom. illeg.)</taxon>
    </lineage>
</organism>
<dbReference type="GO" id="GO:0008967">
    <property type="term" value="F:phosphoglycolate phosphatase activity"/>
    <property type="evidence" value="ECO:0007669"/>
    <property type="project" value="TreeGrafter"/>
</dbReference>
<dbReference type="HAMAP" id="MF_01375">
    <property type="entry name" value="PhnX"/>
    <property type="match status" value="1"/>
</dbReference>
<dbReference type="PANTHER" id="PTHR43434:SF19">
    <property type="entry name" value="PHOSPHONOACETALDEHYDE HYDROLASE"/>
    <property type="match status" value="1"/>
</dbReference>
<feature type="active site" description="Schiff-base intermediate with substrate" evidence="1">
    <location>
        <position position="53"/>
    </location>
</feature>
<dbReference type="PANTHER" id="PTHR43434">
    <property type="entry name" value="PHOSPHOGLYCOLATE PHOSPHATASE"/>
    <property type="match status" value="1"/>
</dbReference>
<comment type="catalytic activity">
    <reaction evidence="1">
        <text>phosphonoacetaldehyde + H2O = acetaldehyde + phosphate + H(+)</text>
        <dbReference type="Rhea" id="RHEA:18905"/>
        <dbReference type="ChEBI" id="CHEBI:15343"/>
        <dbReference type="ChEBI" id="CHEBI:15377"/>
        <dbReference type="ChEBI" id="CHEBI:15378"/>
        <dbReference type="ChEBI" id="CHEBI:43474"/>
        <dbReference type="ChEBI" id="CHEBI:58383"/>
        <dbReference type="EC" id="3.11.1.1"/>
    </reaction>
</comment>
<accession>A0A9D1A4K0</accession>
<dbReference type="GO" id="GO:0005829">
    <property type="term" value="C:cytosol"/>
    <property type="evidence" value="ECO:0007669"/>
    <property type="project" value="TreeGrafter"/>
</dbReference>
<dbReference type="GO" id="GO:0000287">
    <property type="term" value="F:magnesium ion binding"/>
    <property type="evidence" value="ECO:0007669"/>
    <property type="project" value="UniProtKB-UniRule"/>
</dbReference>
<dbReference type="SFLD" id="SFLDG01135">
    <property type="entry name" value="C1.5.6:_HAD__Beta-PGM__Phospha"/>
    <property type="match status" value="1"/>
</dbReference>
<comment type="similarity">
    <text evidence="1">Belongs to the HAD-like hydrolase superfamily. PhnX family.</text>
</comment>
<dbReference type="InterPro" id="IPR050155">
    <property type="entry name" value="HAD-like_hydrolase_sf"/>
</dbReference>
<feature type="binding site" evidence="1">
    <location>
        <position position="12"/>
    </location>
    <ligand>
        <name>Mg(2+)</name>
        <dbReference type="ChEBI" id="CHEBI:18420"/>
    </ligand>
</feature>
<comment type="caution">
    <text evidence="2">The sequence shown here is derived from an EMBL/GenBank/DDBJ whole genome shotgun (WGS) entry which is preliminary data.</text>
</comment>
<dbReference type="EC" id="3.11.1.1" evidence="1"/>
<dbReference type="InterPro" id="IPR023214">
    <property type="entry name" value="HAD_sf"/>
</dbReference>
<dbReference type="Gene3D" id="1.10.150.240">
    <property type="entry name" value="Putative phosphatase, domain 2"/>
    <property type="match status" value="1"/>
</dbReference>
<dbReference type="EMBL" id="DVGC01000045">
    <property type="protein sequence ID" value="HIR05952.1"/>
    <property type="molecule type" value="Genomic_DNA"/>
</dbReference>
<dbReference type="InterPro" id="IPR006323">
    <property type="entry name" value="Phosphonoacetald_hydro"/>
</dbReference>
<sequence>MKENSIGLVVFDWAGTTVDYGCIAPLEVFRRCFEARGIFLSPEEIRKPMGLEKKDHIRTLLETETASEQWRARYGKEWTEEDVQAIYESFEEMLKNTVAEYSQVIPGVEKTVKELREKGIRIGSSTGYTREIMEIVMKEAKKGGYEPDFLVTPQDVNGGRPAPFMIYENMRLANVYPPCRVVKVGDTAADILEGRSGSVWTVGILEGSSAAAMTEEERRTLSAEEVEKRKDHARKIYEEAGADYVIDSILELPLIMEKIEERMEQEHETGKKSFL</sequence>
<keyword evidence="1" id="KW-0460">Magnesium</keyword>
<dbReference type="GO" id="GO:0050194">
    <property type="term" value="F:phosphonoacetaldehyde hydrolase activity"/>
    <property type="evidence" value="ECO:0007669"/>
    <property type="project" value="UniProtKB-UniRule"/>
</dbReference>
<keyword evidence="1" id="KW-0704">Schiff base</keyword>
<reference evidence="2" key="2">
    <citation type="journal article" date="2021" name="PeerJ">
        <title>Extensive microbial diversity within the chicken gut microbiome revealed by metagenomics and culture.</title>
        <authorList>
            <person name="Gilroy R."/>
            <person name="Ravi A."/>
            <person name="Getino M."/>
            <person name="Pursley I."/>
            <person name="Horton D.L."/>
            <person name="Alikhan N.F."/>
            <person name="Baker D."/>
            <person name="Gharbi K."/>
            <person name="Hall N."/>
            <person name="Watson M."/>
            <person name="Adriaenssens E.M."/>
            <person name="Foster-Nyarko E."/>
            <person name="Jarju S."/>
            <person name="Secka A."/>
            <person name="Antonio M."/>
            <person name="Oren A."/>
            <person name="Chaudhuri R.R."/>
            <person name="La Ragione R."/>
            <person name="Hildebrand F."/>
            <person name="Pallen M.J."/>
        </authorList>
    </citation>
    <scope>NUCLEOTIDE SEQUENCE</scope>
    <source>
        <strain evidence="2">CHK180-2868</strain>
    </source>
</reference>
<evidence type="ECO:0000313" key="3">
    <source>
        <dbReference type="Proteomes" id="UP000824250"/>
    </source>
</evidence>
<dbReference type="NCBIfam" id="TIGR01422">
    <property type="entry name" value="phosphonatase"/>
    <property type="match status" value="1"/>
</dbReference>
<dbReference type="Pfam" id="PF00702">
    <property type="entry name" value="Hydrolase"/>
    <property type="match status" value="1"/>
</dbReference>
<comment type="cofactor">
    <cofactor evidence="1">
        <name>Mg(2+)</name>
        <dbReference type="ChEBI" id="CHEBI:18420"/>
    </cofactor>
    <text evidence="1">Binds 1 Mg(2+) ion per subunit.</text>
</comment>
<dbReference type="Proteomes" id="UP000824250">
    <property type="component" value="Unassembled WGS sequence"/>
</dbReference>
<dbReference type="SFLD" id="SFLDS00003">
    <property type="entry name" value="Haloacid_Dehalogenase"/>
    <property type="match status" value="1"/>
</dbReference>
<dbReference type="Gene3D" id="3.40.50.1000">
    <property type="entry name" value="HAD superfamily/HAD-like"/>
    <property type="match status" value="1"/>
</dbReference>
<protein>
    <recommendedName>
        <fullName evidence="1">Phosphonoacetaldehyde hydrolase</fullName>
        <shortName evidence="1">Phosphonatase</shortName>
        <ecNumber evidence="1">3.11.1.1</ecNumber>
    </recommendedName>
    <alternativeName>
        <fullName evidence="1">Phosphonoacetaldehyde phosphonohydrolase</fullName>
    </alternativeName>
</protein>
<gene>
    <name evidence="1" type="primary">phnX</name>
    <name evidence="2" type="ORF">IAB28_08315</name>
</gene>
<feature type="active site" description="Nucleophile" evidence="1">
    <location>
        <position position="12"/>
    </location>
</feature>
<comment type="function">
    <text evidence="1">Involved in phosphonate degradation.</text>
</comment>
<keyword evidence="1" id="KW-0479">Metal-binding</keyword>
<dbReference type="SUPFAM" id="SSF56784">
    <property type="entry name" value="HAD-like"/>
    <property type="match status" value="1"/>
</dbReference>
<feature type="binding site" evidence="1">
    <location>
        <position position="186"/>
    </location>
    <ligand>
        <name>Mg(2+)</name>
        <dbReference type="ChEBI" id="CHEBI:18420"/>
    </ligand>
</feature>
<name>A0A9D1A4K0_9FIRM</name>
<keyword evidence="1 2" id="KW-0378">Hydrolase</keyword>
<dbReference type="GO" id="GO:0019700">
    <property type="term" value="P:organic phosphonate catabolic process"/>
    <property type="evidence" value="ECO:0007669"/>
    <property type="project" value="InterPro"/>
</dbReference>
<evidence type="ECO:0000313" key="2">
    <source>
        <dbReference type="EMBL" id="HIR05952.1"/>
    </source>
</evidence>
<proteinExistence type="inferred from homology"/>
<dbReference type="AlphaFoldDB" id="A0A9D1A4K0"/>
<comment type="subunit">
    <text evidence="1">Homodimer.</text>
</comment>
<dbReference type="InterPro" id="IPR036412">
    <property type="entry name" value="HAD-like_sf"/>
</dbReference>